<dbReference type="EMBL" id="JBHSAX010000022">
    <property type="protein sequence ID" value="MFC3965481.1"/>
    <property type="molecule type" value="Genomic_DNA"/>
</dbReference>
<dbReference type="CDD" id="cd00082">
    <property type="entry name" value="HisKA"/>
    <property type="match status" value="1"/>
</dbReference>
<evidence type="ECO:0000256" key="9">
    <source>
        <dbReference type="ARBA" id="ARBA00023012"/>
    </source>
</evidence>
<dbReference type="Pfam" id="PF00512">
    <property type="entry name" value="HisKA"/>
    <property type="match status" value="1"/>
</dbReference>
<gene>
    <name evidence="13" type="ORF">ACFO0B_26120</name>
</gene>
<evidence type="ECO:0000313" key="14">
    <source>
        <dbReference type="Proteomes" id="UP001595696"/>
    </source>
</evidence>
<dbReference type="SMART" id="SM00387">
    <property type="entry name" value="HATPase_c"/>
    <property type="match status" value="1"/>
</dbReference>
<dbReference type="PROSITE" id="PS50885">
    <property type="entry name" value="HAMP"/>
    <property type="match status" value="1"/>
</dbReference>
<name>A0ABV8E117_9NOCA</name>
<dbReference type="EC" id="2.7.13.3" evidence="3"/>
<dbReference type="PROSITE" id="PS50109">
    <property type="entry name" value="HIS_KIN"/>
    <property type="match status" value="1"/>
</dbReference>
<dbReference type="RefSeq" id="WP_378615353.1">
    <property type="nucleotide sequence ID" value="NZ_JBHSAX010000022.1"/>
</dbReference>
<dbReference type="SMART" id="SM00388">
    <property type="entry name" value="HisKA"/>
    <property type="match status" value="1"/>
</dbReference>
<proteinExistence type="predicted"/>
<evidence type="ECO:0000256" key="1">
    <source>
        <dbReference type="ARBA" id="ARBA00000085"/>
    </source>
</evidence>
<evidence type="ECO:0000256" key="5">
    <source>
        <dbReference type="ARBA" id="ARBA00022679"/>
    </source>
</evidence>
<dbReference type="InterPro" id="IPR003660">
    <property type="entry name" value="HAMP_dom"/>
</dbReference>
<evidence type="ECO:0000256" key="7">
    <source>
        <dbReference type="ARBA" id="ARBA00022777"/>
    </source>
</evidence>
<dbReference type="CDD" id="cd06225">
    <property type="entry name" value="HAMP"/>
    <property type="match status" value="1"/>
</dbReference>
<dbReference type="Gene3D" id="3.30.565.10">
    <property type="entry name" value="Histidine kinase-like ATPase, C-terminal domain"/>
    <property type="match status" value="1"/>
</dbReference>
<keyword evidence="5" id="KW-0808">Transferase</keyword>
<keyword evidence="13" id="KW-0547">Nucleotide-binding</keyword>
<dbReference type="InterPro" id="IPR036890">
    <property type="entry name" value="HATPase_C_sf"/>
</dbReference>
<dbReference type="SMART" id="SM00304">
    <property type="entry name" value="HAMP"/>
    <property type="match status" value="1"/>
</dbReference>
<evidence type="ECO:0000256" key="3">
    <source>
        <dbReference type="ARBA" id="ARBA00012438"/>
    </source>
</evidence>
<evidence type="ECO:0000259" key="11">
    <source>
        <dbReference type="PROSITE" id="PS50109"/>
    </source>
</evidence>
<comment type="subcellular location">
    <subcellularLocation>
        <location evidence="2">Cell membrane</location>
    </subcellularLocation>
</comment>
<evidence type="ECO:0000256" key="8">
    <source>
        <dbReference type="ARBA" id="ARBA00022989"/>
    </source>
</evidence>
<evidence type="ECO:0000256" key="4">
    <source>
        <dbReference type="ARBA" id="ARBA00022553"/>
    </source>
</evidence>
<keyword evidence="4" id="KW-0597">Phosphoprotein</keyword>
<keyword evidence="9" id="KW-0902">Two-component regulatory system</keyword>
<organism evidence="13 14">
    <name type="scientific">Nocardia jiangsuensis</name>
    <dbReference type="NCBI Taxonomy" id="1691563"/>
    <lineage>
        <taxon>Bacteria</taxon>
        <taxon>Bacillati</taxon>
        <taxon>Actinomycetota</taxon>
        <taxon>Actinomycetes</taxon>
        <taxon>Mycobacteriales</taxon>
        <taxon>Nocardiaceae</taxon>
        <taxon>Nocardia</taxon>
    </lineage>
</organism>
<sequence>MNTRARGTTRLTVETWFQLVLGSMVVIVLAGAVAGASMIARTTVSSTLVIGKLQPALAESYRLQAALIDQENGVRGYAIGADSVALRSYGAGRDAEVRALSRLRGLLADRPDALADLAAVEASALRWRTGYAETVTAAPERARAAAADGRQLFDAVRAGFTGQADRLAVALDTERTAMYHNRDNRNLLLGGLVVVFVLAAVLLTVLVRGLVVRPLAELQRSSLRVAGGDFEHRIAARGPADIATVGAAVEDMRRRIVTELRSAREQEATLVRQAADLDAQTVELRRSNQELEQFAYVASHDLQEPLRKVASFCQLLQKRYDDELDDRGRQYIEFAVDGAKRMQVLITDLLTFSRVGRVNDRTERLELDPVLDRALHNLGSAIAESGATVQRPERLPAVVGDPTLLEMLWQNLLGNAVKFAAPGRKPEIVIEHEERDGTHHFAVRDTGIGVPPEFADKVFVIFQRLHNREEYGGTGLGLAICRKIVEFHGGRIELDTEYTGGARFRFTVPVAAG</sequence>
<dbReference type="SUPFAM" id="SSF47384">
    <property type="entry name" value="Homodimeric domain of signal transducing histidine kinase"/>
    <property type="match status" value="1"/>
</dbReference>
<dbReference type="InterPro" id="IPR007891">
    <property type="entry name" value="CHASE3"/>
</dbReference>
<keyword evidence="6 10" id="KW-0812">Transmembrane</keyword>
<dbReference type="InterPro" id="IPR036097">
    <property type="entry name" value="HisK_dim/P_sf"/>
</dbReference>
<keyword evidence="13" id="KW-0067">ATP-binding</keyword>
<accession>A0ABV8E117</accession>
<feature type="transmembrane region" description="Helical" evidence="10">
    <location>
        <begin position="16"/>
        <end position="40"/>
    </location>
</feature>
<keyword evidence="10" id="KW-0472">Membrane</keyword>
<evidence type="ECO:0000259" key="12">
    <source>
        <dbReference type="PROSITE" id="PS50885"/>
    </source>
</evidence>
<reference evidence="14" key="1">
    <citation type="journal article" date="2019" name="Int. J. Syst. Evol. Microbiol.">
        <title>The Global Catalogue of Microorganisms (GCM) 10K type strain sequencing project: providing services to taxonomists for standard genome sequencing and annotation.</title>
        <authorList>
            <consortium name="The Broad Institute Genomics Platform"/>
            <consortium name="The Broad Institute Genome Sequencing Center for Infectious Disease"/>
            <person name="Wu L."/>
            <person name="Ma J."/>
        </authorList>
    </citation>
    <scope>NUCLEOTIDE SEQUENCE [LARGE SCALE GENOMIC DNA]</scope>
    <source>
        <strain evidence="14">CGMCC 4.7330</strain>
    </source>
</reference>
<dbReference type="SUPFAM" id="SSF55874">
    <property type="entry name" value="ATPase domain of HSP90 chaperone/DNA topoisomerase II/histidine kinase"/>
    <property type="match status" value="1"/>
</dbReference>
<dbReference type="PANTHER" id="PTHR43304:SF1">
    <property type="entry name" value="PAC DOMAIN-CONTAINING PROTEIN"/>
    <property type="match status" value="1"/>
</dbReference>
<dbReference type="InterPro" id="IPR004358">
    <property type="entry name" value="Sig_transdc_His_kin-like_C"/>
</dbReference>
<evidence type="ECO:0000256" key="10">
    <source>
        <dbReference type="SAM" id="Phobius"/>
    </source>
</evidence>
<comment type="catalytic activity">
    <reaction evidence="1">
        <text>ATP + protein L-histidine = ADP + protein N-phospho-L-histidine.</text>
        <dbReference type="EC" id="2.7.13.3"/>
    </reaction>
</comment>
<dbReference type="InterPro" id="IPR005467">
    <property type="entry name" value="His_kinase_dom"/>
</dbReference>
<dbReference type="InterPro" id="IPR003661">
    <property type="entry name" value="HisK_dim/P_dom"/>
</dbReference>
<dbReference type="Gene3D" id="1.10.287.130">
    <property type="match status" value="1"/>
</dbReference>
<protein>
    <recommendedName>
        <fullName evidence="3">histidine kinase</fullName>
        <ecNumber evidence="3">2.7.13.3</ecNumber>
    </recommendedName>
</protein>
<keyword evidence="8 10" id="KW-1133">Transmembrane helix</keyword>
<dbReference type="Proteomes" id="UP001595696">
    <property type="component" value="Unassembled WGS sequence"/>
</dbReference>
<evidence type="ECO:0000313" key="13">
    <source>
        <dbReference type="EMBL" id="MFC3965481.1"/>
    </source>
</evidence>
<dbReference type="InterPro" id="IPR003594">
    <property type="entry name" value="HATPase_dom"/>
</dbReference>
<evidence type="ECO:0000256" key="2">
    <source>
        <dbReference type="ARBA" id="ARBA00004236"/>
    </source>
</evidence>
<keyword evidence="7" id="KW-0418">Kinase</keyword>
<keyword evidence="14" id="KW-1185">Reference proteome</keyword>
<dbReference type="GO" id="GO:0005524">
    <property type="term" value="F:ATP binding"/>
    <property type="evidence" value="ECO:0007669"/>
    <property type="project" value="UniProtKB-KW"/>
</dbReference>
<dbReference type="PRINTS" id="PR00344">
    <property type="entry name" value="BCTRLSENSOR"/>
</dbReference>
<dbReference type="PANTHER" id="PTHR43304">
    <property type="entry name" value="PHYTOCHROME-LIKE PROTEIN CPH1"/>
    <property type="match status" value="1"/>
</dbReference>
<dbReference type="Pfam" id="PF02518">
    <property type="entry name" value="HATPase_c"/>
    <property type="match status" value="1"/>
</dbReference>
<dbReference type="Gene3D" id="6.10.340.10">
    <property type="match status" value="1"/>
</dbReference>
<comment type="caution">
    <text evidence="13">The sequence shown here is derived from an EMBL/GenBank/DDBJ whole genome shotgun (WGS) entry which is preliminary data.</text>
</comment>
<feature type="domain" description="Histidine kinase" evidence="11">
    <location>
        <begin position="297"/>
        <end position="512"/>
    </location>
</feature>
<dbReference type="InterPro" id="IPR052162">
    <property type="entry name" value="Sensor_kinase/Photoreceptor"/>
</dbReference>
<feature type="transmembrane region" description="Helical" evidence="10">
    <location>
        <begin position="187"/>
        <end position="211"/>
    </location>
</feature>
<feature type="domain" description="HAMP" evidence="12">
    <location>
        <begin position="209"/>
        <end position="261"/>
    </location>
</feature>
<dbReference type="Pfam" id="PF00672">
    <property type="entry name" value="HAMP"/>
    <property type="match status" value="1"/>
</dbReference>
<evidence type="ECO:0000256" key="6">
    <source>
        <dbReference type="ARBA" id="ARBA00022692"/>
    </source>
</evidence>
<dbReference type="Pfam" id="PF05227">
    <property type="entry name" value="CHASE3"/>
    <property type="match status" value="1"/>
</dbReference>